<dbReference type="RefSeq" id="WP_105532574.1">
    <property type="nucleotide sequence ID" value="NZ_PUGF01000013.1"/>
</dbReference>
<evidence type="ECO:0000256" key="1">
    <source>
        <dbReference type="SAM" id="MobiDB-lite"/>
    </source>
</evidence>
<feature type="compositionally biased region" description="Polar residues" evidence="1">
    <location>
        <begin position="87"/>
        <end position="97"/>
    </location>
</feature>
<name>A0A2S9GXK8_9BURK</name>
<sequence length="169" mass="18584">MATIIASRFQLKEQAELVVEQLIQVGFAAGKVTSFYVNPAGQHDAYPIGGDRYQSPGMTQFGKNFAVVEAVIGVSAPKENHMGNHPYQRTGQASSEHATVADNSVHPDDITPIRKAGMLVAVELEDQNFQDRAISFLKRLGAENIEKLEGEIIEGEWHDFDPLSEPSYL</sequence>
<protein>
    <submittedName>
        <fullName evidence="2">Uncharacterized protein</fullName>
    </submittedName>
</protein>
<gene>
    <name evidence="2" type="ORF">S2091_2824</name>
</gene>
<evidence type="ECO:0000313" key="3">
    <source>
        <dbReference type="Proteomes" id="UP000237839"/>
    </source>
</evidence>
<evidence type="ECO:0000313" key="2">
    <source>
        <dbReference type="EMBL" id="PRC92449.1"/>
    </source>
</evidence>
<organism evidence="2 3">
    <name type="scientific">Solimicrobium silvestre</name>
    <dbReference type="NCBI Taxonomy" id="2099400"/>
    <lineage>
        <taxon>Bacteria</taxon>
        <taxon>Pseudomonadati</taxon>
        <taxon>Pseudomonadota</taxon>
        <taxon>Betaproteobacteria</taxon>
        <taxon>Burkholderiales</taxon>
        <taxon>Oxalobacteraceae</taxon>
        <taxon>Solimicrobium</taxon>
    </lineage>
</organism>
<dbReference type="Proteomes" id="UP000237839">
    <property type="component" value="Unassembled WGS sequence"/>
</dbReference>
<comment type="caution">
    <text evidence="2">The sequence shown here is derived from an EMBL/GenBank/DDBJ whole genome shotgun (WGS) entry which is preliminary data.</text>
</comment>
<dbReference type="OrthoDB" id="6369218at2"/>
<feature type="region of interest" description="Disordered" evidence="1">
    <location>
        <begin position="79"/>
        <end position="107"/>
    </location>
</feature>
<reference evidence="2 3" key="1">
    <citation type="submission" date="2018-02" db="EMBL/GenBank/DDBJ databases">
        <title>Solimicrobium silvestre gen. nov., sp. nov., isolated from alpine forest soil.</title>
        <authorList>
            <person name="Margesin R."/>
            <person name="Albuquerque L."/>
            <person name="Zhang D.-C."/>
            <person name="Froufe H.J.C."/>
            <person name="Severino R."/>
            <person name="Roxo I."/>
            <person name="Egas C."/>
            <person name="Da Costa M.S."/>
        </authorList>
    </citation>
    <scope>NUCLEOTIDE SEQUENCE [LARGE SCALE GENOMIC DNA]</scope>
    <source>
        <strain evidence="2 3">S20-91</strain>
    </source>
</reference>
<proteinExistence type="predicted"/>
<keyword evidence="3" id="KW-1185">Reference proteome</keyword>
<accession>A0A2S9GXK8</accession>
<dbReference type="AlphaFoldDB" id="A0A2S9GXK8"/>
<dbReference type="EMBL" id="PUGF01000013">
    <property type="protein sequence ID" value="PRC92449.1"/>
    <property type="molecule type" value="Genomic_DNA"/>
</dbReference>